<accession>A0A9P6L9J7</accession>
<protein>
    <recommendedName>
        <fullName evidence="2">Polysaccharide lyase 14 domain-containing protein</fullName>
    </recommendedName>
</protein>
<organism evidence="3 4">
    <name type="scientific">Thelephora terrestris</name>
    <dbReference type="NCBI Taxonomy" id="56493"/>
    <lineage>
        <taxon>Eukaryota</taxon>
        <taxon>Fungi</taxon>
        <taxon>Dikarya</taxon>
        <taxon>Basidiomycota</taxon>
        <taxon>Agaricomycotina</taxon>
        <taxon>Agaricomycetes</taxon>
        <taxon>Thelephorales</taxon>
        <taxon>Thelephoraceae</taxon>
        <taxon>Thelephora</taxon>
    </lineage>
</organism>
<keyword evidence="4" id="KW-1185">Reference proteome</keyword>
<gene>
    <name evidence="3" type="ORF">BJ322DRAFT_607095</name>
</gene>
<dbReference type="AlphaFoldDB" id="A0A9P6L9J7"/>
<keyword evidence="1" id="KW-0732">Signal</keyword>
<dbReference type="Proteomes" id="UP000736335">
    <property type="component" value="Unassembled WGS sequence"/>
</dbReference>
<reference evidence="3" key="2">
    <citation type="submission" date="2020-11" db="EMBL/GenBank/DDBJ databases">
        <authorList>
            <consortium name="DOE Joint Genome Institute"/>
            <person name="Kuo A."/>
            <person name="Miyauchi S."/>
            <person name="Kiss E."/>
            <person name="Drula E."/>
            <person name="Kohler A."/>
            <person name="Sanchez-Garcia M."/>
            <person name="Andreopoulos B."/>
            <person name="Barry K.W."/>
            <person name="Bonito G."/>
            <person name="Buee M."/>
            <person name="Carver A."/>
            <person name="Chen C."/>
            <person name="Cichocki N."/>
            <person name="Clum A."/>
            <person name="Culley D."/>
            <person name="Crous P.W."/>
            <person name="Fauchery L."/>
            <person name="Girlanda M."/>
            <person name="Hayes R."/>
            <person name="Keri Z."/>
            <person name="Labutti K."/>
            <person name="Lipzen A."/>
            <person name="Lombard V."/>
            <person name="Magnuson J."/>
            <person name="Maillard F."/>
            <person name="Morin E."/>
            <person name="Murat C."/>
            <person name="Nolan M."/>
            <person name="Ohm R."/>
            <person name="Pangilinan J."/>
            <person name="Pereira M."/>
            <person name="Perotto S."/>
            <person name="Peter M."/>
            <person name="Riley R."/>
            <person name="Sitrit Y."/>
            <person name="Stielow B."/>
            <person name="Szollosi G."/>
            <person name="Zifcakova L."/>
            <person name="Stursova M."/>
            <person name="Spatafora J.W."/>
            <person name="Tedersoo L."/>
            <person name="Vaario L.-M."/>
            <person name="Yamada A."/>
            <person name="Yan M."/>
            <person name="Wang P."/>
            <person name="Xu J."/>
            <person name="Bruns T."/>
            <person name="Baldrian P."/>
            <person name="Vilgalys R."/>
            <person name="Henrissat B."/>
            <person name="Grigoriev I.V."/>
            <person name="Hibbett D."/>
            <person name="Nagy L.G."/>
            <person name="Martin F.M."/>
        </authorList>
    </citation>
    <scope>NUCLEOTIDE SEQUENCE</scope>
    <source>
        <strain evidence="3">UH-Tt-Lm1</strain>
    </source>
</reference>
<dbReference type="OrthoDB" id="2395160at2759"/>
<dbReference type="Pfam" id="PF21294">
    <property type="entry name" value="Polysacc_lyase_14"/>
    <property type="match status" value="1"/>
</dbReference>
<evidence type="ECO:0000313" key="3">
    <source>
        <dbReference type="EMBL" id="KAF9788120.1"/>
    </source>
</evidence>
<feature type="signal peptide" evidence="1">
    <location>
        <begin position="1"/>
        <end position="26"/>
    </location>
</feature>
<dbReference type="EMBL" id="WIUZ02000004">
    <property type="protein sequence ID" value="KAF9788120.1"/>
    <property type="molecule type" value="Genomic_DNA"/>
</dbReference>
<feature type="domain" description="Polysaccharide lyase 14" evidence="2">
    <location>
        <begin position="101"/>
        <end position="306"/>
    </location>
</feature>
<proteinExistence type="predicted"/>
<evidence type="ECO:0000313" key="4">
    <source>
        <dbReference type="Proteomes" id="UP000736335"/>
    </source>
</evidence>
<comment type="caution">
    <text evidence="3">The sequence shown here is derived from an EMBL/GenBank/DDBJ whole genome shotgun (WGS) entry which is preliminary data.</text>
</comment>
<dbReference type="PANTHER" id="PTHR40124">
    <property type="match status" value="1"/>
</dbReference>
<dbReference type="InterPro" id="IPR048958">
    <property type="entry name" value="Polysacc_lyase_14"/>
</dbReference>
<sequence>MFNKRSHRGVLLFTPVLSSLAVLASASMIPPDIASQYSLSTSTTLPFPSSTQSNSDTQDTILQGWSISRGRIQQGTKNIAFVPDPFPDYQLPSSASFPSPSGPVLQVTYPSGGSGSSGSGAQFYSLWNSTGAAFKSMLLSYEVAFDSRFDWVQGGKLPGLRGGPDPNTCDGGSQSDGTCFSTRIMWRKSGDGEVYAYILNPNNLCSDQNVQCNDDYGISFGRGDFRLQAGKWNRISLLVQLNGEAQIANGQIQVFYNDVLAITHQNLQFHGTFDLSIGGLFFSTFYGGSDSSWAPSNTTHAYFRNVQLWGGSSASSLTEQKGNGVPSAPSLSHLLTSFILFMMCFLRWLT</sequence>
<reference evidence="3" key="1">
    <citation type="journal article" date="2020" name="Nat. Commun.">
        <title>Large-scale genome sequencing of mycorrhizal fungi provides insights into the early evolution of symbiotic traits.</title>
        <authorList>
            <person name="Miyauchi S."/>
            <person name="Kiss E."/>
            <person name="Kuo A."/>
            <person name="Drula E."/>
            <person name="Kohler A."/>
            <person name="Sanchez-Garcia M."/>
            <person name="Morin E."/>
            <person name="Andreopoulos B."/>
            <person name="Barry K.W."/>
            <person name="Bonito G."/>
            <person name="Buee M."/>
            <person name="Carver A."/>
            <person name="Chen C."/>
            <person name="Cichocki N."/>
            <person name="Clum A."/>
            <person name="Culley D."/>
            <person name="Crous P.W."/>
            <person name="Fauchery L."/>
            <person name="Girlanda M."/>
            <person name="Hayes R.D."/>
            <person name="Keri Z."/>
            <person name="LaButti K."/>
            <person name="Lipzen A."/>
            <person name="Lombard V."/>
            <person name="Magnuson J."/>
            <person name="Maillard F."/>
            <person name="Murat C."/>
            <person name="Nolan M."/>
            <person name="Ohm R.A."/>
            <person name="Pangilinan J."/>
            <person name="Pereira M.F."/>
            <person name="Perotto S."/>
            <person name="Peter M."/>
            <person name="Pfister S."/>
            <person name="Riley R."/>
            <person name="Sitrit Y."/>
            <person name="Stielow J.B."/>
            <person name="Szollosi G."/>
            <person name="Zifcakova L."/>
            <person name="Stursova M."/>
            <person name="Spatafora J.W."/>
            <person name="Tedersoo L."/>
            <person name="Vaario L.M."/>
            <person name="Yamada A."/>
            <person name="Yan M."/>
            <person name="Wang P."/>
            <person name="Xu J."/>
            <person name="Bruns T."/>
            <person name="Baldrian P."/>
            <person name="Vilgalys R."/>
            <person name="Dunand C."/>
            <person name="Henrissat B."/>
            <person name="Grigoriev I.V."/>
            <person name="Hibbett D."/>
            <person name="Nagy L.G."/>
            <person name="Martin F.M."/>
        </authorList>
    </citation>
    <scope>NUCLEOTIDE SEQUENCE</scope>
    <source>
        <strain evidence="3">UH-Tt-Lm1</strain>
    </source>
</reference>
<dbReference type="PANTHER" id="PTHR40124:SF1">
    <property type="entry name" value="DISAGGREGATASE RELATED REPEAT PROTEIN"/>
    <property type="match status" value="1"/>
</dbReference>
<name>A0A9P6L9J7_9AGAM</name>
<evidence type="ECO:0000259" key="2">
    <source>
        <dbReference type="Pfam" id="PF21294"/>
    </source>
</evidence>
<evidence type="ECO:0000256" key="1">
    <source>
        <dbReference type="SAM" id="SignalP"/>
    </source>
</evidence>
<feature type="chain" id="PRO_5040123743" description="Polysaccharide lyase 14 domain-containing protein" evidence="1">
    <location>
        <begin position="27"/>
        <end position="350"/>
    </location>
</feature>
<dbReference type="Gene3D" id="2.60.120.200">
    <property type="match status" value="1"/>
</dbReference>